<organism evidence="4 5">
    <name type="scientific">Sporosarcina limicola</name>
    <dbReference type="NCBI Taxonomy" id="34101"/>
    <lineage>
        <taxon>Bacteria</taxon>
        <taxon>Bacillati</taxon>
        <taxon>Bacillota</taxon>
        <taxon>Bacilli</taxon>
        <taxon>Bacillales</taxon>
        <taxon>Caryophanaceae</taxon>
        <taxon>Sporosarcina</taxon>
    </lineage>
</organism>
<reference evidence="4" key="1">
    <citation type="submission" date="2020-10" db="EMBL/GenBank/DDBJ databases">
        <title>Genomic Encyclopedia of Type Strains, Phase IV (KMG-IV): sequencing the most valuable type-strain genomes for metagenomic binning, comparative biology and taxonomic classification.</title>
        <authorList>
            <person name="Goeker M."/>
        </authorList>
    </citation>
    <scope>NUCLEOTIDE SEQUENCE</scope>
    <source>
        <strain evidence="4">DSM 13886</strain>
    </source>
</reference>
<dbReference type="InterPro" id="IPR034660">
    <property type="entry name" value="DinB/YfiT-like"/>
</dbReference>
<keyword evidence="2 3" id="KW-0479">Metal-binding</keyword>
<sequence>MFRTIEDFLTIWKYESESTQKLLDTLTDASLAQEVTAEGRTIGRLAWHIVTTVHEMVSRTGLEFEGAKHEGPLPTSAIAIVKAYQLSNEAMISAIQNNWTDAILSDEHDMYGERWTVATILQILVFHQIHHRGQLTVLMRQAGLRIPGVYGPTREEWAEFGMEAPEV</sequence>
<comment type="similarity">
    <text evidence="1">Belongs to the DinB family.</text>
</comment>
<feature type="binding site" evidence="3">
    <location>
        <position position="127"/>
    </location>
    <ligand>
        <name>a divalent metal cation</name>
        <dbReference type="ChEBI" id="CHEBI:60240"/>
    </ligand>
</feature>
<feature type="binding site" evidence="3">
    <location>
        <position position="48"/>
    </location>
    <ligand>
        <name>a divalent metal cation</name>
        <dbReference type="ChEBI" id="CHEBI:60240"/>
    </ligand>
</feature>
<evidence type="ECO:0000256" key="1">
    <source>
        <dbReference type="ARBA" id="ARBA00008635"/>
    </source>
</evidence>
<protein>
    <submittedName>
        <fullName evidence="4">Damage-inducible protein DinB</fullName>
    </submittedName>
</protein>
<dbReference type="InterPro" id="IPR007837">
    <property type="entry name" value="DinB"/>
</dbReference>
<evidence type="ECO:0000313" key="5">
    <source>
        <dbReference type="Proteomes" id="UP000658225"/>
    </source>
</evidence>
<dbReference type="SUPFAM" id="SSF109854">
    <property type="entry name" value="DinB/YfiT-like putative metalloenzymes"/>
    <property type="match status" value="1"/>
</dbReference>
<dbReference type="AlphaFoldDB" id="A0A927RDW9"/>
<evidence type="ECO:0000313" key="4">
    <source>
        <dbReference type="EMBL" id="MBE1554042.1"/>
    </source>
</evidence>
<dbReference type="GO" id="GO:0046872">
    <property type="term" value="F:metal ion binding"/>
    <property type="evidence" value="ECO:0007669"/>
    <property type="project" value="UniProtKB-KW"/>
</dbReference>
<dbReference type="Gene3D" id="1.20.120.450">
    <property type="entry name" value="dinb family like domain"/>
    <property type="match status" value="1"/>
</dbReference>
<proteinExistence type="inferred from homology"/>
<dbReference type="Proteomes" id="UP000658225">
    <property type="component" value="Unassembled WGS sequence"/>
</dbReference>
<comment type="caution">
    <text evidence="4">The sequence shown here is derived from an EMBL/GenBank/DDBJ whole genome shotgun (WGS) entry which is preliminary data.</text>
</comment>
<feature type="binding site" evidence="3">
    <location>
        <position position="131"/>
    </location>
    <ligand>
        <name>a divalent metal cation</name>
        <dbReference type="ChEBI" id="CHEBI:60240"/>
    </ligand>
</feature>
<evidence type="ECO:0000256" key="2">
    <source>
        <dbReference type="ARBA" id="ARBA00022723"/>
    </source>
</evidence>
<accession>A0A927RDW9</accession>
<dbReference type="RefSeq" id="WP_192597836.1">
    <property type="nucleotide sequence ID" value="NZ_JADBEL010000004.1"/>
</dbReference>
<gene>
    <name evidence="4" type="ORF">H4683_001117</name>
</gene>
<evidence type="ECO:0000256" key="3">
    <source>
        <dbReference type="PIRSR" id="PIRSR607837-1"/>
    </source>
</evidence>
<name>A0A927RDW9_9BACL</name>
<keyword evidence="5" id="KW-1185">Reference proteome</keyword>
<dbReference type="Pfam" id="PF05163">
    <property type="entry name" value="DinB"/>
    <property type="match status" value="1"/>
</dbReference>
<dbReference type="EMBL" id="JADBEL010000004">
    <property type="protein sequence ID" value="MBE1554042.1"/>
    <property type="molecule type" value="Genomic_DNA"/>
</dbReference>